<evidence type="ECO:0000256" key="2">
    <source>
        <dbReference type="SAM" id="MobiDB-lite"/>
    </source>
</evidence>
<feature type="compositionally biased region" description="Polar residues" evidence="2">
    <location>
        <begin position="1210"/>
        <end position="1220"/>
    </location>
</feature>
<dbReference type="InterPro" id="IPR000198">
    <property type="entry name" value="RhoGAP_dom"/>
</dbReference>
<organism evidence="6 7">
    <name type="scientific">Pyxicephalus adspersus</name>
    <name type="common">African bullfrog</name>
    <dbReference type="NCBI Taxonomy" id="30357"/>
    <lineage>
        <taxon>Eukaryota</taxon>
        <taxon>Metazoa</taxon>
        <taxon>Chordata</taxon>
        <taxon>Craniata</taxon>
        <taxon>Vertebrata</taxon>
        <taxon>Euteleostomi</taxon>
        <taxon>Amphibia</taxon>
        <taxon>Batrachia</taxon>
        <taxon>Anura</taxon>
        <taxon>Neobatrachia</taxon>
        <taxon>Ranoidea</taxon>
        <taxon>Pyxicephalidae</taxon>
        <taxon>Pyxicephalinae</taxon>
        <taxon>Pyxicephalus</taxon>
    </lineage>
</organism>
<dbReference type="PROSITE" id="PS50003">
    <property type="entry name" value="PH_DOMAIN"/>
    <property type="match status" value="1"/>
</dbReference>
<feature type="compositionally biased region" description="Polar residues" evidence="2">
    <location>
        <begin position="1409"/>
        <end position="1427"/>
    </location>
</feature>
<dbReference type="InterPro" id="IPR036034">
    <property type="entry name" value="PDZ_sf"/>
</dbReference>
<dbReference type="SUPFAM" id="SSF50156">
    <property type="entry name" value="PDZ domain-like"/>
    <property type="match status" value="1"/>
</dbReference>
<feature type="domain" description="PDZ" evidence="4">
    <location>
        <begin position="19"/>
        <end position="111"/>
    </location>
</feature>
<feature type="compositionally biased region" description="Polar residues" evidence="2">
    <location>
        <begin position="390"/>
        <end position="400"/>
    </location>
</feature>
<feature type="region of interest" description="Disordered" evidence="2">
    <location>
        <begin position="356"/>
        <end position="403"/>
    </location>
</feature>
<dbReference type="EMBL" id="DYDO01000006">
    <property type="protein sequence ID" value="DBA22396.1"/>
    <property type="molecule type" value="Genomic_DNA"/>
</dbReference>
<evidence type="ECO:0000259" key="3">
    <source>
        <dbReference type="PROSITE" id="PS50003"/>
    </source>
</evidence>
<sequence>MAIIKPGKMVFVILYNRELINIHGKHNEKNSGIKLEKMGGHYPPLQHMEPMDTIFVKHVKEGGPAQQAGLCTGDRLVKVNGESIIGKTYSQVIALIQNSEDVLELSIMPRDEDILQLAYCQDAYLKGNEPYCGGAHSIPAPPPVFYPWRGQPLESAPGYPRSHSFHLSSCKDLPSVRNPMPNETLSTSSSHKNDYSRPVANPLLPPRLHKTSPSASDRFRGPGPPYSSAYGWTSCHHPVPSSKAPLDVWEQPRGPRWVSPWERHQALCNWMSQQTPYKRGSALPPRRRSASQDRLGEGTQQRHQSDWAHGVSQDTLHHSLENYFWGHRAQSDNYLSQTGRSIEKLELNALISPPYERSMCPSDRASRTTRKVSHPPPSQTVVLASREVNKPSSQNSSSGDSEYIGYRSYSPSFQRRTEQLHAFSFRETGFSGLPTFRSAQYSVNNPISPPSPPERKEPSKGISSTDDSSVTEEKRDEVILRQKPPSGRKPSVSVRQVNVLFEEEGKDVEHAPSPAEREKVSSERPSQRVPPLPFSEEPLASIPYIDEPTSPSVDLRAKHVPASSVVSSAISSAPVHSDSPSSPTFSFSASRHYSQDCSSIKSSRRCSQLQAITTERSKSCDDGLNTFRDEGLLQRRVMGHVPSLRMLRSFFTDGSLDSLVASEDGRSKCHSASELSDTELSDVCKEGWLLYKQVLTNKGKKVGVGLRQWKRVYSILRPHHLFLHKERPESHSLGIGEEEQPVGILGSLVDISYNETKRKHVFRLTTPDFCEYLFQAEDRDDMLSWVKAIRENSRIDGEDPSSASHALIKEKLNEYRKVSFSGAKPDASPKGTRNLGIRSDLLWTTGMAAPRSPKQDTAVKAEEGAPSKIHWGINIMKKNKRNPPRAFGVRLEDCQPATDNKGVPLIVELCCALVEEKGLEYLGIYRVPGNNAVVSSLQEHLNKGLCEANIQDQRWQDLNVVSSLLKSFFRKLPEPLFTDDKYNEFIEANRLENSSERMKRLRKLIQELPVYYYETLRFLVRHLKTVADHSEKNKMEPRNLALVFGPTLVRTSEDNMTDMVTHMPDRYKIVETLIQHSDWFFNEEHEKAEKTPVDESVSQSVPNIEHLLPNIGRTIHLGDTSDSTNSDSAKAKTSQRELYAHEILSLPFISAVNRKRRKRRDEKRIGSSTEEDDSEQESRVGQIKQGSEVREKQIESKEYKGPESLEPKEQNSSSEKNIANENKESRSRWAAPVEETIAGDARSIVSGYSTLSTLCSEPASSVRGGDEADDEHSEFSHMETDTEVGGGREVERPHSFTSQRLIPGDTLARKKLGKGKHETLDEPASSHSHRSQHTRPAVDDLCLTAMRKPGSPETRRRKSAWRRHTVVLPGQLTDLNFNDWKEPTHGTTGSSETAARLSGGAWSLEKDSGLSSLESQKAKTPTGQESVSYKGAKSQYPPLPGLRHYL</sequence>
<feature type="compositionally biased region" description="Basic residues" evidence="2">
    <location>
        <begin position="1355"/>
        <end position="1365"/>
    </location>
</feature>
<evidence type="ECO:0000256" key="1">
    <source>
        <dbReference type="ARBA" id="ARBA00022468"/>
    </source>
</evidence>
<feature type="region of interest" description="Disordered" evidence="2">
    <location>
        <begin position="1255"/>
        <end position="1446"/>
    </location>
</feature>
<dbReference type="GO" id="GO:0005543">
    <property type="term" value="F:phospholipid binding"/>
    <property type="evidence" value="ECO:0007669"/>
    <property type="project" value="InterPro"/>
</dbReference>
<dbReference type="FunFam" id="1.10.555.10:FF:000014">
    <property type="entry name" value="Rho GTPase activating protein 21"/>
    <property type="match status" value="1"/>
</dbReference>
<proteinExistence type="predicted"/>
<evidence type="ECO:0000259" key="5">
    <source>
        <dbReference type="PROSITE" id="PS50238"/>
    </source>
</evidence>
<evidence type="ECO:0008006" key="8">
    <source>
        <dbReference type="Google" id="ProtNLM"/>
    </source>
</evidence>
<feature type="compositionally biased region" description="Basic and acidic residues" evidence="2">
    <location>
        <begin position="1187"/>
        <end position="1209"/>
    </location>
</feature>
<dbReference type="InterPro" id="IPR011993">
    <property type="entry name" value="PH-like_dom_sf"/>
</dbReference>
<evidence type="ECO:0000259" key="4">
    <source>
        <dbReference type="PROSITE" id="PS50106"/>
    </source>
</evidence>
<feature type="region of interest" description="Disordered" evidence="2">
    <location>
        <begin position="441"/>
        <end position="534"/>
    </location>
</feature>
<dbReference type="Pfam" id="PF15410">
    <property type="entry name" value="PH_9"/>
    <property type="match status" value="1"/>
</dbReference>
<dbReference type="PANTHER" id="PTHR23175">
    <property type="entry name" value="PDZ DOMAIN-CONTAINING PROTEIN"/>
    <property type="match status" value="1"/>
</dbReference>
<evidence type="ECO:0000313" key="7">
    <source>
        <dbReference type="Proteomes" id="UP001181693"/>
    </source>
</evidence>
<protein>
    <recommendedName>
        <fullName evidence="8">Rho GTPase-activating protein 23</fullName>
    </recommendedName>
</protein>
<feature type="compositionally biased region" description="Polar residues" evidence="2">
    <location>
        <begin position="1120"/>
        <end position="1132"/>
    </location>
</feature>
<dbReference type="InterPro" id="IPR008936">
    <property type="entry name" value="Rho_GTPase_activation_prot"/>
</dbReference>
<dbReference type="SUPFAM" id="SSF50729">
    <property type="entry name" value="PH domain-like"/>
    <property type="match status" value="1"/>
</dbReference>
<dbReference type="PROSITE" id="PS50106">
    <property type="entry name" value="PDZ"/>
    <property type="match status" value="1"/>
</dbReference>
<dbReference type="Proteomes" id="UP001181693">
    <property type="component" value="Unassembled WGS sequence"/>
</dbReference>
<dbReference type="InterPro" id="IPR001605">
    <property type="entry name" value="PH_dom-spectrin-type"/>
</dbReference>
<feature type="domain" description="Rho-GAP" evidence="5">
    <location>
        <begin position="889"/>
        <end position="1081"/>
    </location>
</feature>
<dbReference type="InterPro" id="IPR001478">
    <property type="entry name" value="PDZ"/>
</dbReference>
<dbReference type="InterPro" id="IPR001849">
    <property type="entry name" value="PH_domain"/>
</dbReference>
<dbReference type="Pfam" id="PF17820">
    <property type="entry name" value="PDZ_6"/>
    <property type="match status" value="1"/>
</dbReference>
<dbReference type="SMART" id="SM00324">
    <property type="entry name" value="RhoGAP"/>
    <property type="match status" value="1"/>
</dbReference>
<gene>
    <name evidence="6" type="ORF">GDO54_013427</name>
</gene>
<dbReference type="GO" id="GO:0007165">
    <property type="term" value="P:signal transduction"/>
    <property type="evidence" value="ECO:0007669"/>
    <property type="project" value="InterPro"/>
</dbReference>
<feature type="compositionally biased region" description="Basic and acidic residues" evidence="2">
    <location>
        <begin position="1273"/>
        <end position="1294"/>
    </location>
</feature>
<keyword evidence="7" id="KW-1185">Reference proteome</keyword>
<dbReference type="SMART" id="SM00233">
    <property type="entry name" value="PH"/>
    <property type="match status" value="1"/>
</dbReference>
<accession>A0AAV2ZV81</accession>
<comment type="caution">
    <text evidence="6">The sequence shown here is derived from an EMBL/GenBank/DDBJ whole genome shotgun (WGS) entry which is preliminary data.</text>
</comment>
<feature type="domain" description="PH" evidence="3">
    <location>
        <begin position="682"/>
        <end position="794"/>
    </location>
</feature>
<name>A0AAV2ZV81_PYXAD</name>
<feature type="region of interest" description="Disordered" evidence="2">
    <location>
        <begin position="272"/>
        <end position="308"/>
    </location>
</feature>
<dbReference type="InterPro" id="IPR041489">
    <property type="entry name" value="PDZ_6"/>
</dbReference>
<evidence type="ECO:0000313" key="6">
    <source>
        <dbReference type="EMBL" id="DBA22396.1"/>
    </source>
</evidence>
<feature type="region of interest" description="Disordered" evidence="2">
    <location>
        <begin position="1114"/>
        <end position="1134"/>
    </location>
</feature>
<feature type="compositionally biased region" description="Basic and acidic residues" evidence="2">
    <location>
        <begin position="507"/>
        <end position="526"/>
    </location>
</feature>
<feature type="region of interest" description="Disordered" evidence="2">
    <location>
        <begin position="1155"/>
        <end position="1242"/>
    </location>
</feature>
<feature type="region of interest" description="Disordered" evidence="2">
    <location>
        <begin position="173"/>
        <end position="222"/>
    </location>
</feature>
<dbReference type="GO" id="GO:0005096">
    <property type="term" value="F:GTPase activator activity"/>
    <property type="evidence" value="ECO:0007669"/>
    <property type="project" value="UniProtKB-KW"/>
</dbReference>
<dbReference type="CDD" id="cd01253">
    <property type="entry name" value="PH_ARHGAP21-like"/>
    <property type="match status" value="1"/>
</dbReference>
<dbReference type="InterPro" id="IPR041681">
    <property type="entry name" value="PH_9"/>
</dbReference>
<dbReference type="Gene3D" id="2.30.29.30">
    <property type="entry name" value="Pleckstrin-homology domain (PH domain)/Phosphotyrosine-binding domain (PTB)"/>
    <property type="match status" value="1"/>
</dbReference>
<dbReference type="Pfam" id="PF00620">
    <property type="entry name" value="RhoGAP"/>
    <property type="match status" value="1"/>
</dbReference>
<dbReference type="PANTHER" id="PTHR23175:SF5">
    <property type="entry name" value="RHO GTPASE-ACTIVATING PROTEIN 23"/>
    <property type="match status" value="1"/>
</dbReference>
<dbReference type="Gene3D" id="2.30.42.10">
    <property type="match status" value="1"/>
</dbReference>
<dbReference type="SUPFAM" id="SSF48350">
    <property type="entry name" value="GTPase activation domain, GAP"/>
    <property type="match status" value="1"/>
</dbReference>
<keyword evidence="1" id="KW-0343">GTPase activation</keyword>
<reference evidence="6" key="1">
    <citation type="thesis" date="2020" institute="ProQuest LLC" country="789 East Eisenhower Parkway, Ann Arbor, MI, USA">
        <title>Comparative Genomics and Chromosome Evolution.</title>
        <authorList>
            <person name="Mudd A.B."/>
        </authorList>
    </citation>
    <scope>NUCLEOTIDE SEQUENCE</scope>
    <source>
        <strain evidence="6">1538</strain>
        <tissue evidence="6">Blood</tissue>
    </source>
</reference>
<feature type="compositionally biased region" description="Polar residues" evidence="2">
    <location>
        <begin position="181"/>
        <end position="190"/>
    </location>
</feature>
<dbReference type="CDD" id="cd04395">
    <property type="entry name" value="RhoGAP_ARHGAP21"/>
    <property type="match status" value="1"/>
</dbReference>
<dbReference type="PROSITE" id="PS50238">
    <property type="entry name" value="RHOGAP"/>
    <property type="match status" value="1"/>
</dbReference>
<dbReference type="Gene3D" id="1.10.555.10">
    <property type="entry name" value="Rho GTPase activation protein"/>
    <property type="match status" value="1"/>
</dbReference>
<dbReference type="PRINTS" id="PR00683">
    <property type="entry name" value="SPECTRINPH"/>
</dbReference>
<dbReference type="SMART" id="SM00228">
    <property type="entry name" value="PDZ"/>
    <property type="match status" value="1"/>
</dbReference>
<feature type="compositionally biased region" description="Basic and acidic residues" evidence="2">
    <location>
        <begin position="471"/>
        <end position="480"/>
    </location>
</feature>